<protein>
    <submittedName>
        <fullName evidence="6">Peroxiredoxin</fullName>
    </submittedName>
</protein>
<dbReference type="SUPFAM" id="SSF52833">
    <property type="entry name" value="Thioredoxin-like"/>
    <property type="match status" value="1"/>
</dbReference>
<dbReference type="Proteomes" id="UP000612282">
    <property type="component" value="Unassembled WGS sequence"/>
</dbReference>
<dbReference type="CDD" id="cd03018">
    <property type="entry name" value="PRX_AhpE_like"/>
    <property type="match status" value="1"/>
</dbReference>
<name>A0ABQ3X3L9_9ACTN</name>
<keyword evidence="3" id="KW-0560">Oxidoreductase</keyword>
<dbReference type="PIRSF" id="PIRSF000239">
    <property type="entry name" value="AHPC"/>
    <property type="match status" value="1"/>
</dbReference>
<evidence type="ECO:0000256" key="1">
    <source>
        <dbReference type="ARBA" id="ARBA00022559"/>
    </source>
</evidence>
<dbReference type="InterPro" id="IPR036249">
    <property type="entry name" value="Thioredoxin-like_sf"/>
</dbReference>
<evidence type="ECO:0000256" key="3">
    <source>
        <dbReference type="ARBA" id="ARBA00023002"/>
    </source>
</evidence>
<dbReference type="InterPro" id="IPR013766">
    <property type="entry name" value="Thioredoxin_domain"/>
</dbReference>
<evidence type="ECO:0000313" key="7">
    <source>
        <dbReference type="Proteomes" id="UP000612282"/>
    </source>
</evidence>
<organism evidence="6 7">
    <name type="scientific">Actinoplanes couchii</name>
    <dbReference type="NCBI Taxonomy" id="403638"/>
    <lineage>
        <taxon>Bacteria</taxon>
        <taxon>Bacillati</taxon>
        <taxon>Actinomycetota</taxon>
        <taxon>Actinomycetes</taxon>
        <taxon>Micromonosporales</taxon>
        <taxon>Micromonosporaceae</taxon>
        <taxon>Actinoplanes</taxon>
    </lineage>
</organism>
<feature type="domain" description="Thioredoxin" evidence="5">
    <location>
        <begin position="3"/>
        <end position="154"/>
    </location>
</feature>
<dbReference type="InterPro" id="IPR024706">
    <property type="entry name" value="Peroxiredoxin_AhpC-typ"/>
</dbReference>
<accession>A0ABQ3X3L9</accession>
<keyword evidence="2" id="KW-0049">Antioxidant</keyword>
<dbReference type="PANTHER" id="PTHR43110:SF1">
    <property type="entry name" value="THIOL PEROXIDASE"/>
    <property type="match status" value="1"/>
</dbReference>
<evidence type="ECO:0000256" key="2">
    <source>
        <dbReference type="ARBA" id="ARBA00022862"/>
    </source>
</evidence>
<dbReference type="InterPro" id="IPR050455">
    <property type="entry name" value="Tpx_Peroxidase_subfamily"/>
</dbReference>
<evidence type="ECO:0000256" key="4">
    <source>
        <dbReference type="ARBA" id="ARBA00023284"/>
    </source>
</evidence>
<reference evidence="6 7" key="1">
    <citation type="submission" date="2021-01" db="EMBL/GenBank/DDBJ databases">
        <title>Whole genome shotgun sequence of Actinoplanes couchii NBRC 106145.</title>
        <authorList>
            <person name="Komaki H."/>
            <person name="Tamura T."/>
        </authorList>
    </citation>
    <scope>NUCLEOTIDE SEQUENCE [LARGE SCALE GENOMIC DNA]</scope>
    <source>
        <strain evidence="6 7">NBRC 106145</strain>
    </source>
</reference>
<evidence type="ECO:0000259" key="5">
    <source>
        <dbReference type="PROSITE" id="PS51352"/>
    </source>
</evidence>
<evidence type="ECO:0000313" key="6">
    <source>
        <dbReference type="EMBL" id="GID53089.1"/>
    </source>
</evidence>
<dbReference type="PROSITE" id="PS51352">
    <property type="entry name" value="THIOREDOXIN_2"/>
    <property type="match status" value="1"/>
</dbReference>
<dbReference type="RefSeq" id="WP_203794009.1">
    <property type="nucleotide sequence ID" value="NZ_BAAAQE010000076.1"/>
</dbReference>
<keyword evidence="4" id="KW-0676">Redox-active center</keyword>
<keyword evidence="1" id="KW-0575">Peroxidase</keyword>
<dbReference type="PANTHER" id="PTHR43110">
    <property type="entry name" value="THIOL PEROXIDASE"/>
    <property type="match status" value="1"/>
</dbReference>
<dbReference type="InterPro" id="IPR000866">
    <property type="entry name" value="AhpC/TSA"/>
</dbReference>
<sequence>MPIDVGAAAPDFVLKDQNNQEVRLSDFHGRKAVLLVFYPLAFTGRCQGELTEIQENLDVYAGEHLQVLTVSVDSVYSHKVWATREGFDFPMLADFWPHGAVATAYGVFDDERGIANRGTFLIDETGTVRFAEMATPGQTREQTTWRTALATLGRRSADKVG</sequence>
<proteinExistence type="predicted"/>
<comment type="caution">
    <text evidence="6">The sequence shown here is derived from an EMBL/GenBank/DDBJ whole genome shotgun (WGS) entry which is preliminary data.</text>
</comment>
<dbReference type="Gene3D" id="3.40.30.10">
    <property type="entry name" value="Glutaredoxin"/>
    <property type="match status" value="1"/>
</dbReference>
<gene>
    <name evidence="6" type="ORF">Aco03nite_014930</name>
</gene>
<dbReference type="Pfam" id="PF00578">
    <property type="entry name" value="AhpC-TSA"/>
    <property type="match status" value="1"/>
</dbReference>
<keyword evidence="7" id="KW-1185">Reference proteome</keyword>
<dbReference type="EMBL" id="BOMG01000026">
    <property type="protein sequence ID" value="GID53089.1"/>
    <property type="molecule type" value="Genomic_DNA"/>
</dbReference>